<sequence>MRSTRIDRRTLLLGAAGGALPLLGSVPAAAARLKVAALFAGKIDDRGFMQAGHAGLKLAAAVVSADLDVTQNVPPQPEALATALRELAQKKPDLVVAHGGQNNAAAKVVATEFPDVAFVVTQGNVTGPNLASYEVLQEQSAFLAGALAGLITKTGVVGHMSGIRVVPGLKGRAGYAAGVAHTNPTAKLLTNFSGNQDDDALSKKVATAMIAAGADVVFTMLNAGRMGAVEACRETGVPQIGNVVDWTTIVPDVFIASACADSGRAVFQAVADKAAGRFAAGHIRQVGLDTPEAVRLTMAPRVPEDVRTRIAAIAAEIVAGRLAVPHDWRGEEFPTPA</sequence>
<dbReference type="PANTHER" id="PTHR34296:SF2">
    <property type="entry name" value="ABC TRANSPORTER GUANOSINE-BINDING PROTEIN NUPN"/>
    <property type="match status" value="1"/>
</dbReference>
<evidence type="ECO:0000259" key="7">
    <source>
        <dbReference type="Pfam" id="PF02608"/>
    </source>
</evidence>
<keyword evidence="6" id="KW-0449">Lipoprotein</keyword>
<keyword evidence="5" id="KW-0472">Membrane</keyword>
<dbReference type="CDD" id="cd06304">
    <property type="entry name" value="PBP1_BmpA_Med_PnrA-like"/>
    <property type="match status" value="1"/>
</dbReference>
<dbReference type="RefSeq" id="WP_378477983.1">
    <property type="nucleotide sequence ID" value="NZ_JBHUIW010000011.1"/>
</dbReference>
<dbReference type="Proteomes" id="UP001597314">
    <property type="component" value="Unassembled WGS sequence"/>
</dbReference>
<dbReference type="PANTHER" id="PTHR34296">
    <property type="entry name" value="TRANSCRIPTIONAL ACTIVATOR PROTEIN MED"/>
    <property type="match status" value="1"/>
</dbReference>
<proteinExistence type="inferred from homology"/>
<evidence type="ECO:0000256" key="4">
    <source>
        <dbReference type="ARBA" id="ARBA00022729"/>
    </source>
</evidence>
<dbReference type="Gene3D" id="3.40.50.2300">
    <property type="match status" value="2"/>
</dbReference>
<evidence type="ECO:0000313" key="9">
    <source>
        <dbReference type="Proteomes" id="UP001597314"/>
    </source>
</evidence>
<dbReference type="EMBL" id="JBHUIW010000011">
    <property type="protein sequence ID" value="MFD2182812.1"/>
    <property type="molecule type" value="Genomic_DNA"/>
</dbReference>
<dbReference type="InterPro" id="IPR006311">
    <property type="entry name" value="TAT_signal"/>
</dbReference>
<comment type="similarity">
    <text evidence="2">Belongs to the BMP lipoprotein family.</text>
</comment>
<evidence type="ECO:0000256" key="6">
    <source>
        <dbReference type="ARBA" id="ARBA00023288"/>
    </source>
</evidence>
<dbReference type="SUPFAM" id="SSF53822">
    <property type="entry name" value="Periplasmic binding protein-like I"/>
    <property type="match status" value="1"/>
</dbReference>
<keyword evidence="9" id="KW-1185">Reference proteome</keyword>
<dbReference type="InterPro" id="IPR028082">
    <property type="entry name" value="Peripla_BP_I"/>
</dbReference>
<comment type="caution">
    <text evidence="8">The sequence shown here is derived from an EMBL/GenBank/DDBJ whole genome shotgun (WGS) entry which is preliminary data.</text>
</comment>
<name>A0ABW5AL51_9BRAD</name>
<reference evidence="9" key="1">
    <citation type="journal article" date="2019" name="Int. J. Syst. Evol. Microbiol.">
        <title>The Global Catalogue of Microorganisms (GCM) 10K type strain sequencing project: providing services to taxonomists for standard genome sequencing and annotation.</title>
        <authorList>
            <consortium name="The Broad Institute Genomics Platform"/>
            <consortium name="The Broad Institute Genome Sequencing Center for Infectious Disease"/>
            <person name="Wu L."/>
            <person name="Ma J."/>
        </authorList>
    </citation>
    <scope>NUCLEOTIDE SEQUENCE [LARGE SCALE GENOMIC DNA]</scope>
    <source>
        <strain evidence="9">CGMCC 1.6774</strain>
    </source>
</reference>
<dbReference type="InterPro" id="IPR050957">
    <property type="entry name" value="BMP_lipoprotein"/>
</dbReference>
<evidence type="ECO:0000256" key="2">
    <source>
        <dbReference type="ARBA" id="ARBA00008610"/>
    </source>
</evidence>
<keyword evidence="3" id="KW-1003">Cell membrane</keyword>
<organism evidence="8 9">
    <name type="scientific">Rhodoplanes azumiensis</name>
    <dbReference type="NCBI Taxonomy" id="1897628"/>
    <lineage>
        <taxon>Bacteria</taxon>
        <taxon>Pseudomonadati</taxon>
        <taxon>Pseudomonadota</taxon>
        <taxon>Alphaproteobacteria</taxon>
        <taxon>Hyphomicrobiales</taxon>
        <taxon>Nitrobacteraceae</taxon>
        <taxon>Rhodoplanes</taxon>
    </lineage>
</organism>
<evidence type="ECO:0000256" key="1">
    <source>
        <dbReference type="ARBA" id="ARBA00004193"/>
    </source>
</evidence>
<evidence type="ECO:0000313" key="8">
    <source>
        <dbReference type="EMBL" id="MFD2182812.1"/>
    </source>
</evidence>
<keyword evidence="4" id="KW-0732">Signal</keyword>
<comment type="subcellular location">
    <subcellularLocation>
        <location evidence="1">Cell membrane</location>
        <topology evidence="1">Lipid-anchor</topology>
    </subcellularLocation>
</comment>
<feature type="domain" description="ABC transporter substrate-binding protein PnrA-like" evidence="7">
    <location>
        <begin position="34"/>
        <end position="305"/>
    </location>
</feature>
<dbReference type="PROSITE" id="PS51318">
    <property type="entry name" value="TAT"/>
    <property type="match status" value="1"/>
</dbReference>
<gene>
    <name evidence="8" type="ORF">ACFSOX_11665</name>
</gene>
<evidence type="ECO:0000256" key="3">
    <source>
        <dbReference type="ARBA" id="ARBA00022475"/>
    </source>
</evidence>
<dbReference type="InterPro" id="IPR003760">
    <property type="entry name" value="PnrA-like"/>
</dbReference>
<protein>
    <submittedName>
        <fullName evidence="8">BMP family protein</fullName>
    </submittedName>
</protein>
<accession>A0ABW5AL51</accession>
<evidence type="ECO:0000256" key="5">
    <source>
        <dbReference type="ARBA" id="ARBA00023136"/>
    </source>
</evidence>
<dbReference type="Pfam" id="PF02608">
    <property type="entry name" value="Bmp"/>
    <property type="match status" value="1"/>
</dbReference>